<feature type="transmembrane region" description="Helical" evidence="17">
    <location>
        <begin position="64"/>
        <end position="83"/>
    </location>
</feature>
<dbReference type="GO" id="GO:0008137">
    <property type="term" value="F:NADH dehydrogenase (ubiquinone) activity"/>
    <property type="evidence" value="ECO:0007669"/>
    <property type="project" value="UniProtKB-UniRule"/>
</dbReference>
<evidence type="ECO:0000256" key="12">
    <source>
        <dbReference type="ARBA" id="ARBA00023027"/>
    </source>
</evidence>
<evidence type="ECO:0000256" key="17">
    <source>
        <dbReference type="RuleBase" id="RU003297"/>
    </source>
</evidence>
<evidence type="ECO:0000256" key="5">
    <source>
        <dbReference type="ARBA" id="ARBA00021006"/>
    </source>
</evidence>
<accession>A0A224AND7</accession>
<evidence type="ECO:0000256" key="3">
    <source>
        <dbReference type="ARBA" id="ARBA00009025"/>
    </source>
</evidence>
<keyword evidence="15 17" id="KW-0472">Membrane</keyword>
<dbReference type="AlphaFoldDB" id="A0A224AND7"/>
<evidence type="ECO:0000256" key="11">
    <source>
        <dbReference type="ARBA" id="ARBA00022989"/>
    </source>
</evidence>
<evidence type="ECO:0000256" key="8">
    <source>
        <dbReference type="ARBA" id="ARBA00022692"/>
    </source>
</evidence>
<keyword evidence="6 17" id="KW-0813">Transport</keyword>
<dbReference type="PRINTS" id="PR01437">
    <property type="entry name" value="NUOXDRDTASE4"/>
</dbReference>
<comment type="function">
    <text evidence="17">Core subunit of the mitochondrial membrane respiratory chain NADH dehydrogenase (Complex I) which catalyzes electron transfer from NADH through the respiratory chain, using ubiquinone as an electron acceptor. Essential for the catalytic activity and assembly of complex I.</text>
</comment>
<feature type="domain" description="NADH:quinone oxidoreductase/Mrp antiporter transmembrane" evidence="18">
    <location>
        <begin position="106"/>
        <end position="386"/>
    </location>
</feature>
<evidence type="ECO:0000256" key="6">
    <source>
        <dbReference type="ARBA" id="ARBA00022448"/>
    </source>
</evidence>
<dbReference type="Pfam" id="PF00361">
    <property type="entry name" value="Proton_antipo_M"/>
    <property type="match status" value="1"/>
</dbReference>
<keyword evidence="11 17" id="KW-1133">Transmembrane helix</keyword>
<evidence type="ECO:0000256" key="4">
    <source>
        <dbReference type="ARBA" id="ARBA00012944"/>
    </source>
</evidence>
<feature type="transmembrane region" description="Helical" evidence="17">
    <location>
        <begin position="377"/>
        <end position="402"/>
    </location>
</feature>
<evidence type="ECO:0000256" key="1">
    <source>
        <dbReference type="ARBA" id="ARBA00003257"/>
    </source>
</evidence>
<evidence type="ECO:0000313" key="19">
    <source>
        <dbReference type="EMBL" id="BBA20997.1"/>
    </source>
</evidence>
<geneLocation type="mitochondrion" evidence="19"/>
<feature type="transmembrane region" description="Helical" evidence="17">
    <location>
        <begin position="301"/>
        <end position="323"/>
    </location>
</feature>
<feature type="transmembrane region" description="Helical" evidence="17">
    <location>
        <begin position="214"/>
        <end position="237"/>
    </location>
</feature>
<keyword evidence="8 17" id="KW-0812">Transmembrane</keyword>
<keyword evidence="10 17" id="KW-0249">Electron transport</keyword>
<evidence type="ECO:0000256" key="15">
    <source>
        <dbReference type="ARBA" id="ARBA00023136"/>
    </source>
</evidence>
<dbReference type="InterPro" id="IPR001750">
    <property type="entry name" value="ND/Mrp_TM"/>
</dbReference>
<dbReference type="EMBL" id="AP017983">
    <property type="protein sequence ID" value="BBA20997.1"/>
    <property type="molecule type" value="Genomic_DNA"/>
</dbReference>
<dbReference type="GO" id="GO:0048039">
    <property type="term" value="F:ubiquinone binding"/>
    <property type="evidence" value="ECO:0007669"/>
    <property type="project" value="TreeGrafter"/>
</dbReference>
<evidence type="ECO:0000256" key="9">
    <source>
        <dbReference type="ARBA" id="ARBA00022967"/>
    </source>
</evidence>
<feature type="transmembrane region" description="Helical" evidence="17">
    <location>
        <begin position="140"/>
        <end position="162"/>
    </location>
</feature>
<comment type="subcellular location">
    <subcellularLocation>
        <location evidence="2 17">Mitochondrion membrane</location>
        <topology evidence="2 17">Multi-pass membrane protein</topology>
    </subcellularLocation>
</comment>
<dbReference type="GO" id="GO:0015990">
    <property type="term" value="P:electron transport coupled proton transport"/>
    <property type="evidence" value="ECO:0007669"/>
    <property type="project" value="TreeGrafter"/>
</dbReference>
<feature type="transmembrane region" description="Helical" evidence="17">
    <location>
        <begin position="28"/>
        <end position="44"/>
    </location>
</feature>
<feature type="transmembrane region" description="Helical" evidence="17">
    <location>
        <begin position="275"/>
        <end position="294"/>
    </location>
</feature>
<feature type="transmembrane region" description="Helical" evidence="17">
    <location>
        <begin position="95"/>
        <end position="128"/>
    </location>
</feature>
<dbReference type="PANTHER" id="PTHR43507:SF20">
    <property type="entry name" value="NADH-UBIQUINONE OXIDOREDUCTASE CHAIN 4"/>
    <property type="match status" value="1"/>
</dbReference>
<keyword evidence="14 17" id="KW-0496">Mitochondrion</keyword>
<dbReference type="InterPro" id="IPR003918">
    <property type="entry name" value="NADH_UbQ_OxRdtase"/>
</dbReference>
<proteinExistence type="inferred from homology"/>
<dbReference type="EC" id="7.1.1.2" evidence="4 17"/>
<reference evidence="19" key="1">
    <citation type="journal article" date="2017" name="Conserv Genet Resour">
        <title>Complete mitochondrial genome of the honeybee Apis cerana native to two remote islands in Japan.</title>
        <authorList>
            <person name="Okuyama H."/>
            <person name="Wakamiya T."/>
            <person name="Fujiwara A."/>
            <person name="Washitani I."/>
            <person name="Takahashi J."/>
        </authorList>
    </citation>
    <scope>NUCLEOTIDE SEQUENCE</scope>
</reference>
<dbReference type="GO" id="GO:0031966">
    <property type="term" value="C:mitochondrial membrane"/>
    <property type="evidence" value="ECO:0007669"/>
    <property type="project" value="UniProtKB-SubCell"/>
</dbReference>
<dbReference type="GO" id="GO:0042773">
    <property type="term" value="P:ATP synthesis coupled electron transport"/>
    <property type="evidence" value="ECO:0007669"/>
    <property type="project" value="InterPro"/>
</dbReference>
<feature type="transmembrane region" description="Helical" evidence="17">
    <location>
        <begin position="249"/>
        <end position="269"/>
    </location>
</feature>
<evidence type="ECO:0000256" key="7">
    <source>
        <dbReference type="ARBA" id="ARBA00022660"/>
    </source>
</evidence>
<evidence type="ECO:0000256" key="2">
    <source>
        <dbReference type="ARBA" id="ARBA00004225"/>
    </source>
</evidence>
<feature type="transmembrane region" description="Helical" evidence="17">
    <location>
        <begin position="182"/>
        <end position="202"/>
    </location>
</feature>
<evidence type="ECO:0000256" key="16">
    <source>
        <dbReference type="ARBA" id="ARBA00049551"/>
    </source>
</evidence>
<dbReference type="GO" id="GO:0003954">
    <property type="term" value="F:NADH dehydrogenase activity"/>
    <property type="evidence" value="ECO:0007669"/>
    <property type="project" value="TreeGrafter"/>
</dbReference>
<feature type="transmembrane region" description="Helical" evidence="17">
    <location>
        <begin position="343"/>
        <end position="365"/>
    </location>
</feature>
<dbReference type="PANTHER" id="PTHR43507">
    <property type="entry name" value="NADH-UBIQUINONE OXIDOREDUCTASE CHAIN 4"/>
    <property type="match status" value="1"/>
</dbReference>
<keyword evidence="13 17" id="KW-0830">Ubiquinone</keyword>
<keyword evidence="7 17" id="KW-0679">Respiratory chain</keyword>
<evidence type="ECO:0000256" key="14">
    <source>
        <dbReference type="ARBA" id="ARBA00023128"/>
    </source>
</evidence>
<gene>
    <name evidence="19" type="primary">ND4</name>
</gene>
<comment type="function">
    <text evidence="1">Core subunit of the mitochondrial membrane respiratory chain NADH dehydrogenase (Complex I) that is believed to belong to the minimal assembly required for catalysis. Complex I functions in the transfer of electrons from NADH to the respiratory chain. The immediate electron acceptor for the enzyme is believed to be ubiquinone.</text>
</comment>
<name>A0A224AND7_APICC</name>
<evidence type="ECO:0000259" key="18">
    <source>
        <dbReference type="Pfam" id="PF00361"/>
    </source>
</evidence>
<comment type="similarity">
    <text evidence="3 17">Belongs to the complex I subunit 4 family.</text>
</comment>
<keyword evidence="9" id="KW-1278">Translocase</keyword>
<evidence type="ECO:0000256" key="10">
    <source>
        <dbReference type="ARBA" id="ARBA00022982"/>
    </source>
</evidence>
<sequence>MYFILFYIMIVFMFMYLLVLFMKKIPNLNVIIGNLIMIILWLNLPWFNWIEWINIFCNLSFNKYSYGLMMLTMWIFGLIFMSLNMGTHCLLMNLMLMISLMLVFMSMNLLVFYLFYEFGLLLIFYMVVKWGYSENRWLSGFYLMFYTMIFSLPMLYIIYYLYWLSSSLNFMLMEMMNLKLNLLLFIYLLMSFLVKIPIYLFHGWLLKAHVEAPYYGSMILASIMLKLGGYGMLRLMFIYKNEFMFFQKFIIIINSFGILILSLMCLSQFDMKSIIAISSIVHMGIMIMSMMTFFDISIMGGYLMMISHGLSSSGLFFLVNVIYSQTNSRLMFVNKGMINFMPSMSLLWFMLCSSNMGSPVSLNLISEVMLIIGLVSWMKFLMLILILYCLFSFIYSIYLFMFINHGKIFLVFKIKNGLLVEYFILMMHWIPLNLMFLKLYFI</sequence>
<protein>
    <recommendedName>
        <fullName evidence="5 17">NADH-ubiquinone oxidoreductase chain 4</fullName>
        <ecNumber evidence="4 17">7.1.1.2</ecNumber>
    </recommendedName>
</protein>
<keyword evidence="12 17" id="KW-0520">NAD</keyword>
<evidence type="ECO:0000256" key="13">
    <source>
        <dbReference type="ARBA" id="ARBA00023075"/>
    </source>
</evidence>
<feature type="transmembrane region" description="Helical" evidence="17">
    <location>
        <begin position="6"/>
        <end position="21"/>
    </location>
</feature>
<comment type="catalytic activity">
    <reaction evidence="16 17">
        <text>a ubiquinone + NADH + 5 H(+)(in) = a ubiquinol + NAD(+) + 4 H(+)(out)</text>
        <dbReference type="Rhea" id="RHEA:29091"/>
        <dbReference type="Rhea" id="RHEA-COMP:9565"/>
        <dbReference type="Rhea" id="RHEA-COMP:9566"/>
        <dbReference type="ChEBI" id="CHEBI:15378"/>
        <dbReference type="ChEBI" id="CHEBI:16389"/>
        <dbReference type="ChEBI" id="CHEBI:17976"/>
        <dbReference type="ChEBI" id="CHEBI:57540"/>
        <dbReference type="ChEBI" id="CHEBI:57945"/>
        <dbReference type="EC" id="7.1.1.2"/>
    </reaction>
</comment>
<organism evidence="19">
    <name type="scientific">Apis cerana cerana</name>
    <name type="common">Oriental honeybee</name>
    <dbReference type="NCBI Taxonomy" id="94128"/>
    <lineage>
        <taxon>Eukaryota</taxon>
        <taxon>Metazoa</taxon>
        <taxon>Ecdysozoa</taxon>
        <taxon>Arthropoda</taxon>
        <taxon>Hexapoda</taxon>
        <taxon>Insecta</taxon>
        <taxon>Pterygota</taxon>
        <taxon>Neoptera</taxon>
        <taxon>Endopterygota</taxon>
        <taxon>Hymenoptera</taxon>
        <taxon>Apocrita</taxon>
        <taxon>Aculeata</taxon>
        <taxon>Apoidea</taxon>
        <taxon>Anthophila</taxon>
        <taxon>Apidae</taxon>
        <taxon>Apis</taxon>
    </lineage>
</organism>